<feature type="domain" description="GP-PDE" evidence="2">
    <location>
        <begin position="61"/>
        <end position="311"/>
    </location>
</feature>
<feature type="signal peptide" evidence="1">
    <location>
        <begin position="1"/>
        <end position="37"/>
    </location>
</feature>
<name>A0A6H2H2M6_9BACL</name>
<dbReference type="Pfam" id="PF03009">
    <property type="entry name" value="GDPD"/>
    <property type="match status" value="1"/>
</dbReference>
<evidence type="ECO:0000256" key="1">
    <source>
        <dbReference type="SAM" id="SignalP"/>
    </source>
</evidence>
<dbReference type="Proteomes" id="UP000502136">
    <property type="component" value="Chromosome"/>
</dbReference>
<accession>A0A6H2H2M6</accession>
<dbReference type="GO" id="GO:0006629">
    <property type="term" value="P:lipid metabolic process"/>
    <property type="evidence" value="ECO:0007669"/>
    <property type="project" value="InterPro"/>
</dbReference>
<dbReference type="Gene3D" id="3.20.20.190">
    <property type="entry name" value="Phosphatidylinositol (PI) phosphodiesterase"/>
    <property type="match status" value="1"/>
</dbReference>
<protein>
    <submittedName>
        <fullName evidence="3">Glycerophosphodiester phosphodiesterase</fullName>
    </submittedName>
</protein>
<dbReference type="RefSeq" id="WP_168909125.1">
    <property type="nucleotide sequence ID" value="NZ_CP051428.1"/>
</dbReference>
<dbReference type="EMBL" id="CP051428">
    <property type="protein sequence ID" value="QJC53588.1"/>
    <property type="molecule type" value="Genomic_DNA"/>
</dbReference>
<dbReference type="InterPro" id="IPR017946">
    <property type="entry name" value="PLC-like_Pdiesterase_TIM-brl"/>
</dbReference>
<dbReference type="PROSITE" id="PS51704">
    <property type="entry name" value="GP_PDE"/>
    <property type="match status" value="1"/>
</dbReference>
<dbReference type="PANTHER" id="PTHR46211:SF1">
    <property type="entry name" value="GLYCEROPHOSPHODIESTER PHOSPHODIESTERASE, CYTOPLASMIC"/>
    <property type="match status" value="1"/>
</dbReference>
<evidence type="ECO:0000313" key="3">
    <source>
        <dbReference type="EMBL" id="QJC53588.1"/>
    </source>
</evidence>
<gene>
    <name evidence="3" type="ORF">HGI30_19990</name>
</gene>
<dbReference type="GO" id="GO:0008081">
    <property type="term" value="F:phosphoric diester hydrolase activity"/>
    <property type="evidence" value="ECO:0007669"/>
    <property type="project" value="InterPro"/>
</dbReference>
<keyword evidence="1" id="KW-0732">Signal</keyword>
<keyword evidence="4" id="KW-1185">Reference proteome</keyword>
<dbReference type="KEGG" id="palr:HGI30_19990"/>
<dbReference type="AlphaFoldDB" id="A0A6H2H2M6"/>
<evidence type="ECO:0000313" key="4">
    <source>
        <dbReference type="Proteomes" id="UP000502136"/>
    </source>
</evidence>
<proteinExistence type="predicted"/>
<dbReference type="SUPFAM" id="SSF51695">
    <property type="entry name" value="PLC-like phosphodiesterases"/>
    <property type="match status" value="1"/>
</dbReference>
<reference evidence="3 4" key="1">
    <citation type="submission" date="2020-04" db="EMBL/GenBank/DDBJ databases">
        <title>Novel Paenibacillus strain UniB2 isolated from commercial digestive syrup.</title>
        <authorList>
            <person name="Thorat V."/>
            <person name="Kirdat K."/>
            <person name="Tiwarekar B."/>
            <person name="Yadav A."/>
        </authorList>
    </citation>
    <scope>NUCLEOTIDE SEQUENCE [LARGE SCALE GENOMIC DNA]</scope>
    <source>
        <strain evidence="3 4">UniB2</strain>
    </source>
</reference>
<organism evidence="3 4">
    <name type="scientific">Paenibacillus albicereus</name>
    <dbReference type="NCBI Taxonomy" id="2726185"/>
    <lineage>
        <taxon>Bacteria</taxon>
        <taxon>Bacillati</taxon>
        <taxon>Bacillota</taxon>
        <taxon>Bacilli</taxon>
        <taxon>Bacillales</taxon>
        <taxon>Paenibacillaceae</taxon>
        <taxon>Paenibacillus</taxon>
    </lineage>
</organism>
<dbReference type="InterPro" id="IPR030395">
    <property type="entry name" value="GP_PDE_dom"/>
</dbReference>
<dbReference type="PANTHER" id="PTHR46211">
    <property type="entry name" value="GLYCEROPHOSPHORYL DIESTER PHOSPHODIESTERASE"/>
    <property type="match status" value="1"/>
</dbReference>
<feature type="chain" id="PRO_5026348993" evidence="1">
    <location>
        <begin position="38"/>
        <end position="324"/>
    </location>
</feature>
<dbReference type="PROSITE" id="PS50007">
    <property type="entry name" value="PIPLC_X_DOMAIN"/>
    <property type="match status" value="1"/>
</dbReference>
<sequence>MSRAGIGLGYRIRSCKKACFLLLACLSALSLPPQAQAAKPSVQAAQEPAESRQAAIGPFRPLVIAHRGASAAAPENTLAAFDLALRQGADYIELDVQLSRDGVPFVLHDDKLERTTDGHGIAARRTMRELEALDAGGWFSEAYRAERIPRFEEVLRRYGGKIGLLVELKAPELQPGLERAVAAALIRFGLTGEQRLEEEGPGWRRAPLIVQSFSLPSLKRLGELVPSVPLGIILSREEELEQGRLHEMADLATYANLRKQLAQPKLVRRVHGSGMAVFVWTVDRRREAVQAAAAGADGIVTDEPDRFRDWIKKTPDGIRRPSGS</sequence>
<evidence type="ECO:0000259" key="2">
    <source>
        <dbReference type="PROSITE" id="PS51704"/>
    </source>
</evidence>